<dbReference type="Gene3D" id="1.10.238.160">
    <property type="match status" value="1"/>
</dbReference>
<dbReference type="Pfam" id="PF05930">
    <property type="entry name" value="Phage_AlpA"/>
    <property type="match status" value="1"/>
</dbReference>
<name>A0A212LBZ2_9BACT</name>
<dbReference type="InterPro" id="IPR010260">
    <property type="entry name" value="AlpA"/>
</dbReference>
<evidence type="ECO:0008006" key="3">
    <source>
        <dbReference type="Google" id="ProtNLM"/>
    </source>
</evidence>
<reference evidence="1" key="1">
    <citation type="submission" date="2016-08" db="EMBL/GenBank/DDBJ databases">
        <authorList>
            <person name="Seilhamer J.J."/>
        </authorList>
    </citation>
    <scope>NUCLEOTIDE SEQUENCE</scope>
    <source>
        <strain evidence="1">86-1</strain>
    </source>
</reference>
<dbReference type="AlphaFoldDB" id="A0A212LBZ2"/>
<evidence type="ECO:0000313" key="1">
    <source>
        <dbReference type="EMBL" id="SCM74889.1"/>
    </source>
</evidence>
<proteinExistence type="predicted"/>
<dbReference type="EMBL" id="FMJC01000002">
    <property type="protein sequence ID" value="SCM74889.1"/>
    <property type="molecule type" value="Genomic_DNA"/>
</dbReference>
<dbReference type="EMBL" id="FMJC01000002">
    <property type="protein sequence ID" value="SCM75048.1"/>
    <property type="molecule type" value="Genomic_DNA"/>
</dbReference>
<accession>A0A212LBZ2</accession>
<sequence>MSQKQVESSIKRLLRIKEVLARLSISRSSFLEGCRTGRFPQPIKIGPRTTVWKAEDIDAFIENLGKQGADNE</sequence>
<gene>
    <name evidence="1" type="ORF">KL86DES1_22218</name>
    <name evidence="2" type="ORF">KL86DES1_22314</name>
</gene>
<dbReference type="RefSeq" id="WP_179981374.1">
    <property type="nucleotide sequence ID" value="NZ_LT608333.1"/>
</dbReference>
<protein>
    <recommendedName>
        <fullName evidence="3">Phage transcriptional regulator, AlpA</fullName>
    </recommendedName>
</protein>
<evidence type="ECO:0000313" key="2">
    <source>
        <dbReference type="EMBL" id="SCM75048.1"/>
    </source>
</evidence>
<organism evidence="1">
    <name type="scientific">uncultured Desulfovibrio sp</name>
    <dbReference type="NCBI Taxonomy" id="167968"/>
    <lineage>
        <taxon>Bacteria</taxon>
        <taxon>Pseudomonadati</taxon>
        <taxon>Thermodesulfobacteriota</taxon>
        <taxon>Desulfovibrionia</taxon>
        <taxon>Desulfovibrionales</taxon>
        <taxon>Desulfovibrionaceae</taxon>
        <taxon>Desulfovibrio</taxon>
        <taxon>environmental samples</taxon>
    </lineage>
</organism>